<evidence type="ECO:0000256" key="2">
    <source>
        <dbReference type="SAM" id="MobiDB-lite"/>
    </source>
</evidence>
<dbReference type="InterPro" id="IPR003018">
    <property type="entry name" value="GAF"/>
</dbReference>
<dbReference type="Pfam" id="PF07228">
    <property type="entry name" value="SpoIIE"/>
    <property type="match status" value="1"/>
</dbReference>
<dbReference type="InterPro" id="IPR036457">
    <property type="entry name" value="PPM-type-like_dom_sf"/>
</dbReference>
<dbReference type="InterPro" id="IPR052016">
    <property type="entry name" value="Bact_Sigma-Reg"/>
</dbReference>
<dbReference type="Pfam" id="PF01590">
    <property type="entry name" value="GAF"/>
    <property type="match status" value="1"/>
</dbReference>
<keyword evidence="1" id="KW-0378">Hydrolase</keyword>
<dbReference type="Proteomes" id="UP000479241">
    <property type="component" value="Unassembled WGS sequence"/>
</dbReference>
<dbReference type="SUPFAM" id="SSF55781">
    <property type="entry name" value="GAF domain-like"/>
    <property type="match status" value="1"/>
</dbReference>
<dbReference type="PANTHER" id="PTHR43156">
    <property type="entry name" value="STAGE II SPORULATION PROTEIN E-RELATED"/>
    <property type="match status" value="1"/>
</dbReference>
<accession>A0A6L9VZQ9</accession>
<dbReference type="Gene3D" id="3.60.40.10">
    <property type="entry name" value="PPM-type phosphatase domain"/>
    <property type="match status" value="1"/>
</dbReference>
<feature type="region of interest" description="Disordered" evidence="2">
    <location>
        <begin position="388"/>
        <end position="407"/>
    </location>
</feature>
<feature type="domain" description="PPM-type phosphatase" evidence="3">
    <location>
        <begin position="176"/>
        <end position="384"/>
    </location>
</feature>
<dbReference type="SMART" id="SM00331">
    <property type="entry name" value="PP2C_SIG"/>
    <property type="match status" value="1"/>
</dbReference>
<proteinExistence type="predicted"/>
<dbReference type="AlphaFoldDB" id="A0A6L9VZQ9"/>
<dbReference type="PANTHER" id="PTHR43156:SF2">
    <property type="entry name" value="STAGE II SPORULATION PROTEIN E"/>
    <property type="match status" value="1"/>
</dbReference>
<protein>
    <submittedName>
        <fullName evidence="4">Serine/threonine-protein phosphatase</fullName>
    </submittedName>
</protein>
<comment type="caution">
    <text evidence="4">The sequence shown here is derived from an EMBL/GenBank/DDBJ whole genome shotgun (WGS) entry which is preliminary data.</text>
</comment>
<dbReference type="InterPro" id="IPR001932">
    <property type="entry name" value="PPM-type_phosphatase-like_dom"/>
</dbReference>
<reference evidence="4 5" key="1">
    <citation type="submission" date="2019-12" db="EMBL/GenBank/DDBJ databases">
        <title>the WGS of Blastococcus saxobsidens 67B17.</title>
        <authorList>
            <person name="Jiang Z."/>
        </authorList>
    </citation>
    <scope>NUCLEOTIDE SEQUENCE [LARGE SCALE GENOMIC DNA]</scope>
    <source>
        <strain evidence="4 5">67B17</strain>
    </source>
</reference>
<evidence type="ECO:0000313" key="5">
    <source>
        <dbReference type="Proteomes" id="UP000479241"/>
    </source>
</evidence>
<dbReference type="EMBL" id="JAAGWG010000007">
    <property type="protein sequence ID" value="NEK85263.1"/>
    <property type="molecule type" value="Genomic_DNA"/>
</dbReference>
<dbReference type="GO" id="GO:0016791">
    <property type="term" value="F:phosphatase activity"/>
    <property type="evidence" value="ECO:0007669"/>
    <property type="project" value="TreeGrafter"/>
</dbReference>
<dbReference type="SUPFAM" id="SSF81606">
    <property type="entry name" value="PP2C-like"/>
    <property type="match status" value="1"/>
</dbReference>
<name>A0A6L9VZQ9_9ACTN</name>
<gene>
    <name evidence="4" type="ORF">GCU60_05730</name>
</gene>
<sequence length="407" mass="43245">MDIGAVLEKVEAAAPIEAVEAVSAALAEMIGAHRVTFLIADFSGRSVVRLTSAGTVPGARSHGPEQAETLPLAGTVYAQVLRTQQMDVTPQDGGTRLIAPVTDRGDAIGLIEMVLPRTPTDTELSDVRSAAHALAYVVIAARRHTDVFEWGHRSTPFALAAEIQRRLLPASYTCEAGQFTLAGWLEPAGSVGGDTFDYALDRTCLHLSITDAVGHQVSAALLATLLVGALRNGRRRGLDLAEQARYANDSLAHNAAAGGFVTGLLVRVDLETGRAEAINAGHTVPLRLRDGKVEELGLRVEPPFGVVPDKSFQVQEFPLEPGDRIVFLTDGMLERNAAELDVAAALARSAGLHPREVVHELGAAVLQATDGNLRDDATMMCLDWYGGPHRSRATEQGADPDRASAPR</sequence>
<evidence type="ECO:0000256" key="1">
    <source>
        <dbReference type="ARBA" id="ARBA00022801"/>
    </source>
</evidence>
<dbReference type="RefSeq" id="WP_163203098.1">
    <property type="nucleotide sequence ID" value="NZ_JAAGWG010000007.1"/>
</dbReference>
<evidence type="ECO:0000313" key="4">
    <source>
        <dbReference type="EMBL" id="NEK85263.1"/>
    </source>
</evidence>
<organism evidence="4 5">
    <name type="scientific">Blastococcus saxobsidens</name>
    <dbReference type="NCBI Taxonomy" id="138336"/>
    <lineage>
        <taxon>Bacteria</taxon>
        <taxon>Bacillati</taxon>
        <taxon>Actinomycetota</taxon>
        <taxon>Actinomycetes</taxon>
        <taxon>Geodermatophilales</taxon>
        <taxon>Geodermatophilaceae</taxon>
        <taxon>Blastococcus</taxon>
    </lineage>
</organism>
<evidence type="ECO:0000259" key="3">
    <source>
        <dbReference type="SMART" id="SM00331"/>
    </source>
</evidence>